<dbReference type="EMBL" id="KZ852425">
    <property type="protein sequence ID" value="RDH26103.1"/>
    <property type="molecule type" value="Genomic_DNA"/>
</dbReference>
<organism evidence="1 2">
    <name type="scientific">Aspergillus welwitschiae</name>
    <dbReference type="NCBI Taxonomy" id="1341132"/>
    <lineage>
        <taxon>Eukaryota</taxon>
        <taxon>Fungi</taxon>
        <taxon>Dikarya</taxon>
        <taxon>Ascomycota</taxon>
        <taxon>Pezizomycotina</taxon>
        <taxon>Eurotiomycetes</taxon>
        <taxon>Eurotiomycetidae</taxon>
        <taxon>Eurotiales</taxon>
        <taxon>Aspergillaceae</taxon>
        <taxon>Aspergillus</taxon>
        <taxon>Aspergillus subgen. Circumdati</taxon>
    </lineage>
</organism>
<dbReference type="GeneID" id="38136932"/>
<evidence type="ECO:0000313" key="1">
    <source>
        <dbReference type="EMBL" id="RDH26103.1"/>
    </source>
</evidence>
<dbReference type="AlphaFoldDB" id="A0A3F3PH95"/>
<reference evidence="1 2" key="1">
    <citation type="submission" date="2018-07" db="EMBL/GenBank/DDBJ databases">
        <title>The genomes of Aspergillus section Nigri reveals drivers in fungal speciation.</title>
        <authorList>
            <consortium name="DOE Joint Genome Institute"/>
            <person name="Vesth T.C."/>
            <person name="Nybo J."/>
            <person name="Theobald S."/>
            <person name="Brandl J."/>
            <person name="Frisvad J.C."/>
            <person name="Nielsen K.F."/>
            <person name="Lyhne E.K."/>
            <person name="Kogle M.E."/>
            <person name="Kuo A."/>
            <person name="Riley R."/>
            <person name="Clum A."/>
            <person name="Nolan M."/>
            <person name="Lipzen A."/>
            <person name="Salamov A."/>
            <person name="Henrissat B."/>
            <person name="Wiebenga A."/>
            <person name="De vries R.P."/>
            <person name="Grigoriev I.V."/>
            <person name="Mortensen U.H."/>
            <person name="Andersen M.R."/>
            <person name="Baker S.E."/>
        </authorList>
    </citation>
    <scope>NUCLEOTIDE SEQUENCE [LARGE SCALE GENOMIC DNA]</scope>
    <source>
        <strain evidence="1 2">CBS 139.54b</strain>
    </source>
</reference>
<accession>A0A3F3PH95</accession>
<proteinExistence type="predicted"/>
<dbReference type="Proteomes" id="UP000253729">
    <property type="component" value="Unassembled WGS sequence"/>
</dbReference>
<sequence>SLPMPRRARHFTAFWSVPPIDCCCPGPSAFAGAREGPGLYGLGFRRLGLVRKATRSTHGCTGI</sequence>
<name>A0A3F3PH95_9EURO</name>
<evidence type="ECO:0000313" key="2">
    <source>
        <dbReference type="Proteomes" id="UP000253729"/>
    </source>
</evidence>
<dbReference type="RefSeq" id="XP_026619125.1">
    <property type="nucleotide sequence ID" value="XM_026768576.1"/>
</dbReference>
<protein>
    <submittedName>
        <fullName evidence="1">Uncharacterized protein</fullName>
    </submittedName>
</protein>
<keyword evidence="2" id="KW-1185">Reference proteome</keyword>
<feature type="non-terminal residue" evidence="1">
    <location>
        <position position="1"/>
    </location>
</feature>
<gene>
    <name evidence="1" type="ORF">BDQ94DRAFT_155993</name>
</gene>